<comment type="caution">
    <text evidence="2">The sequence shown here is derived from an EMBL/GenBank/DDBJ whole genome shotgun (WGS) entry which is preliminary data.</text>
</comment>
<proteinExistence type="predicted"/>
<evidence type="ECO:0000313" key="3">
    <source>
        <dbReference type="Proteomes" id="UP000295411"/>
    </source>
</evidence>
<keyword evidence="3" id="KW-1185">Reference proteome</keyword>
<keyword evidence="1" id="KW-0472">Membrane</keyword>
<name>A0A4R5TSR5_9MICC</name>
<feature type="transmembrane region" description="Helical" evidence="1">
    <location>
        <begin position="89"/>
        <end position="107"/>
    </location>
</feature>
<feature type="transmembrane region" description="Helical" evidence="1">
    <location>
        <begin position="7"/>
        <end position="27"/>
    </location>
</feature>
<feature type="transmembrane region" description="Helical" evidence="1">
    <location>
        <begin position="42"/>
        <end position="68"/>
    </location>
</feature>
<dbReference type="Proteomes" id="UP000295411">
    <property type="component" value="Unassembled WGS sequence"/>
</dbReference>
<keyword evidence="1" id="KW-1133">Transmembrane helix</keyword>
<feature type="transmembrane region" description="Helical" evidence="1">
    <location>
        <begin position="113"/>
        <end position="131"/>
    </location>
</feature>
<protein>
    <recommendedName>
        <fullName evidence="4">DUF2178 domain-containing protein</fullName>
    </recommendedName>
</protein>
<reference evidence="2 3" key="1">
    <citation type="submission" date="2019-03" db="EMBL/GenBank/DDBJ databases">
        <title>Arthrobacter sp. nov., an bacterium isolated from biocrust in Mu Us Desert.</title>
        <authorList>
            <person name="Lixiong L."/>
        </authorList>
    </citation>
    <scope>NUCLEOTIDE SEQUENCE [LARGE SCALE GENOMIC DNA]</scope>
    <source>
        <strain evidence="2 3">SLN-3</strain>
    </source>
</reference>
<keyword evidence="1" id="KW-0812">Transmembrane</keyword>
<dbReference type="AlphaFoldDB" id="A0A4R5TSR5"/>
<evidence type="ECO:0000313" key="2">
    <source>
        <dbReference type="EMBL" id="TDK24234.1"/>
    </source>
</evidence>
<gene>
    <name evidence="2" type="ORF">E2F48_14165</name>
</gene>
<dbReference type="OrthoDB" id="4559359at2"/>
<sequence length="144" mass="15539">MSAQEKNAWILGVIAVLGYAVYLGLLLSSDAGALTERPYAPIMLWTIGSGILAGIVINILVGIIAGMFRRDARRVDQRDRQIARFGDQVGQSFVVLGAVSALVLAMLKADSFWIANVIYLGFVLSAVLGSVSKVLGYRRGLPEW</sequence>
<organism evidence="2 3">
    <name type="scientific">Arthrobacter crusticola</name>
    <dbReference type="NCBI Taxonomy" id="2547960"/>
    <lineage>
        <taxon>Bacteria</taxon>
        <taxon>Bacillati</taxon>
        <taxon>Actinomycetota</taxon>
        <taxon>Actinomycetes</taxon>
        <taxon>Micrococcales</taxon>
        <taxon>Micrococcaceae</taxon>
        <taxon>Arthrobacter</taxon>
    </lineage>
</organism>
<evidence type="ECO:0000256" key="1">
    <source>
        <dbReference type="SAM" id="Phobius"/>
    </source>
</evidence>
<evidence type="ECO:0008006" key="4">
    <source>
        <dbReference type="Google" id="ProtNLM"/>
    </source>
</evidence>
<dbReference type="EMBL" id="SMTK01000005">
    <property type="protein sequence ID" value="TDK24234.1"/>
    <property type="molecule type" value="Genomic_DNA"/>
</dbReference>
<accession>A0A4R5TSR5</accession>